<keyword evidence="2" id="KW-1185">Reference proteome</keyword>
<dbReference type="AlphaFoldDB" id="A0A1H9ST07"/>
<proteinExistence type="predicted"/>
<protein>
    <submittedName>
        <fullName evidence="1">Uncharacterized protein</fullName>
    </submittedName>
</protein>
<organism evidence="1 2">
    <name type="scientific">Pedobacter rhizosphaerae</name>
    <dbReference type="NCBI Taxonomy" id="390241"/>
    <lineage>
        <taxon>Bacteria</taxon>
        <taxon>Pseudomonadati</taxon>
        <taxon>Bacteroidota</taxon>
        <taxon>Sphingobacteriia</taxon>
        <taxon>Sphingobacteriales</taxon>
        <taxon>Sphingobacteriaceae</taxon>
        <taxon>Pedobacter</taxon>
    </lineage>
</organism>
<accession>A0A1H9ST07</accession>
<sequence>MNNTRLRELLKLYFDDSASDLEQSEFTRLS</sequence>
<evidence type="ECO:0000313" key="1">
    <source>
        <dbReference type="EMBL" id="SER87975.1"/>
    </source>
</evidence>
<reference evidence="1 2" key="1">
    <citation type="submission" date="2016-10" db="EMBL/GenBank/DDBJ databases">
        <authorList>
            <person name="de Groot N.N."/>
        </authorList>
    </citation>
    <scope>NUCLEOTIDE SEQUENCE [LARGE SCALE GENOMIC DNA]</scope>
    <source>
        <strain evidence="1 2">DSM 18610</strain>
    </source>
</reference>
<evidence type="ECO:0000313" key="2">
    <source>
        <dbReference type="Proteomes" id="UP000199572"/>
    </source>
</evidence>
<dbReference type="Proteomes" id="UP000199572">
    <property type="component" value="Unassembled WGS sequence"/>
</dbReference>
<dbReference type="EMBL" id="FOGG01000019">
    <property type="protein sequence ID" value="SER87975.1"/>
    <property type="molecule type" value="Genomic_DNA"/>
</dbReference>
<gene>
    <name evidence="1" type="ORF">SAMN04488023_11966</name>
</gene>
<name>A0A1H9ST07_9SPHI</name>